<accession>E8V6S8</accession>
<feature type="transmembrane region" description="Helical" evidence="1">
    <location>
        <begin position="43"/>
        <end position="63"/>
    </location>
</feature>
<proteinExistence type="predicted"/>
<dbReference type="Proteomes" id="UP000006844">
    <property type="component" value="Chromosome"/>
</dbReference>
<keyword evidence="1" id="KW-1133">Transmembrane helix</keyword>
<keyword evidence="1" id="KW-0812">Transmembrane</keyword>
<evidence type="ECO:0000256" key="1">
    <source>
        <dbReference type="SAM" id="Phobius"/>
    </source>
</evidence>
<dbReference type="Pfam" id="PF20136">
    <property type="entry name" value="DUF6526"/>
    <property type="match status" value="1"/>
</dbReference>
<dbReference type="EMBL" id="CP002467">
    <property type="protein sequence ID" value="ADV83880.1"/>
    <property type="molecule type" value="Genomic_DNA"/>
</dbReference>
<dbReference type="OrthoDB" id="765463at2"/>
<sequence>MPQSFKSHAKWDPMTHFVLMPLALILVIGFARALYVRPNPNHFGLLLMAITILLLVEKTRLYALKNQDRIIRLEEQIRLSRLMPTEPAIVEALCVDQLVGLRFASDAEALELARRAVRENLGRKQIKEAITAWRPDECRA</sequence>
<keyword evidence="1" id="KW-0472">Membrane</keyword>
<protein>
    <submittedName>
        <fullName evidence="2">Uncharacterized protein</fullName>
    </submittedName>
</protein>
<evidence type="ECO:0000313" key="3">
    <source>
        <dbReference type="Proteomes" id="UP000006844"/>
    </source>
</evidence>
<evidence type="ECO:0000313" key="2">
    <source>
        <dbReference type="EMBL" id="ADV83880.1"/>
    </source>
</evidence>
<dbReference type="AlphaFoldDB" id="E8V6S8"/>
<keyword evidence="3" id="KW-1185">Reference proteome</keyword>
<dbReference type="InterPro" id="IPR045385">
    <property type="entry name" value="DUF6526"/>
</dbReference>
<dbReference type="KEGG" id="tsa:AciPR4_3122"/>
<organism evidence="2 3">
    <name type="scientific">Terriglobus saanensis (strain ATCC BAA-1853 / DSM 23119 / SP1PR4)</name>
    <dbReference type="NCBI Taxonomy" id="401053"/>
    <lineage>
        <taxon>Bacteria</taxon>
        <taxon>Pseudomonadati</taxon>
        <taxon>Acidobacteriota</taxon>
        <taxon>Terriglobia</taxon>
        <taxon>Terriglobales</taxon>
        <taxon>Acidobacteriaceae</taxon>
        <taxon>Terriglobus</taxon>
    </lineage>
</organism>
<reference evidence="2 3" key="1">
    <citation type="journal article" date="2012" name="Stand. Genomic Sci.">
        <title>Complete genome sequence of Terriglobus saanensis type strain SP1PR4(T), an Acidobacteria from tundra soil.</title>
        <authorList>
            <person name="Rawat S.R."/>
            <person name="Mannisto M.K."/>
            <person name="Starovoytov V."/>
            <person name="Goodwin L."/>
            <person name="Nolan M."/>
            <person name="Hauser L."/>
            <person name="Land M."/>
            <person name="Davenport K.W."/>
            <person name="Woyke T."/>
            <person name="Haggblom M.M."/>
        </authorList>
    </citation>
    <scope>NUCLEOTIDE SEQUENCE</scope>
    <source>
        <strain evidence="3">ATCC BAA-1853 / DSM 23119 / SP1PR4</strain>
    </source>
</reference>
<dbReference type="eggNOG" id="ENOG5032T87">
    <property type="taxonomic scope" value="Bacteria"/>
</dbReference>
<dbReference type="HOGENOM" id="CLU_149246_0_0_0"/>
<name>E8V6S8_TERSS</name>
<gene>
    <name evidence="2" type="ordered locus">AciPR4_3122</name>
</gene>
<dbReference type="STRING" id="401053.AciPR4_3122"/>
<dbReference type="RefSeq" id="WP_013569611.1">
    <property type="nucleotide sequence ID" value="NC_014963.1"/>
</dbReference>